<feature type="transmembrane region" description="Helical" evidence="1">
    <location>
        <begin position="283"/>
        <end position="301"/>
    </location>
</feature>
<dbReference type="AlphaFoldDB" id="A0A0F9SP37"/>
<keyword evidence="1" id="KW-0472">Membrane</keyword>
<gene>
    <name evidence="2" type="ORF">LCGC14_0828470</name>
</gene>
<feature type="transmembrane region" description="Helical" evidence="1">
    <location>
        <begin position="43"/>
        <end position="64"/>
    </location>
</feature>
<accession>A0A0F9SP37</accession>
<proteinExistence type="predicted"/>
<evidence type="ECO:0000256" key="1">
    <source>
        <dbReference type="SAM" id="Phobius"/>
    </source>
</evidence>
<comment type="caution">
    <text evidence="2">The sequence shown here is derived from an EMBL/GenBank/DDBJ whole genome shotgun (WGS) entry which is preliminary data.</text>
</comment>
<sequence length="328" mass="38990">MKNYLLFLRAMIILSLVIFSLIVTYFYFYLYPRYTWESIELSVNRFITIINFMIFFYILLVLINFNIYNRIFGIIITLGALTWIGIYLLEFFKIKPDFWVWSGVRDFAALISLSILAPGLTLNIIKFIKNNSNKNRKRKVFRENHVHEGFVGILFFIFGVSLLIVRYLLMEYEVFRKRLRIFLALDMILMYLFLFSGSFLIFRDRRDIVRLKFIEKRDISKDIHNSSVFSPITRDSVHFFTPPRIIYYPFGILINSFSVNFLIHSTDLLSVKIFGLSEETIVLIGFFLGIVAGFMIGLDWYRLFAKLYPELYNEIEEILNEFEATKVL</sequence>
<reference evidence="2" key="1">
    <citation type="journal article" date="2015" name="Nature">
        <title>Complex archaea that bridge the gap between prokaryotes and eukaryotes.</title>
        <authorList>
            <person name="Spang A."/>
            <person name="Saw J.H."/>
            <person name="Jorgensen S.L."/>
            <person name="Zaremba-Niedzwiedzka K."/>
            <person name="Martijn J."/>
            <person name="Lind A.E."/>
            <person name="van Eijk R."/>
            <person name="Schleper C."/>
            <person name="Guy L."/>
            <person name="Ettema T.J."/>
        </authorList>
    </citation>
    <scope>NUCLEOTIDE SEQUENCE</scope>
</reference>
<feature type="transmembrane region" description="Helical" evidence="1">
    <location>
        <begin position="245"/>
        <end position="263"/>
    </location>
</feature>
<dbReference type="EMBL" id="LAZR01002365">
    <property type="protein sequence ID" value="KKN30998.1"/>
    <property type="molecule type" value="Genomic_DNA"/>
</dbReference>
<feature type="transmembrane region" description="Helical" evidence="1">
    <location>
        <begin position="149"/>
        <end position="169"/>
    </location>
</feature>
<feature type="transmembrane region" description="Helical" evidence="1">
    <location>
        <begin position="7"/>
        <end position="31"/>
    </location>
</feature>
<evidence type="ECO:0000313" key="2">
    <source>
        <dbReference type="EMBL" id="KKN30998.1"/>
    </source>
</evidence>
<protein>
    <submittedName>
        <fullName evidence="2">Uncharacterized protein</fullName>
    </submittedName>
</protein>
<keyword evidence="1" id="KW-0812">Transmembrane</keyword>
<name>A0A0F9SP37_9ZZZZ</name>
<feature type="transmembrane region" description="Helical" evidence="1">
    <location>
        <begin position="181"/>
        <end position="202"/>
    </location>
</feature>
<feature type="transmembrane region" description="Helical" evidence="1">
    <location>
        <begin position="109"/>
        <end position="128"/>
    </location>
</feature>
<feature type="transmembrane region" description="Helical" evidence="1">
    <location>
        <begin position="71"/>
        <end position="89"/>
    </location>
</feature>
<organism evidence="2">
    <name type="scientific">marine sediment metagenome</name>
    <dbReference type="NCBI Taxonomy" id="412755"/>
    <lineage>
        <taxon>unclassified sequences</taxon>
        <taxon>metagenomes</taxon>
        <taxon>ecological metagenomes</taxon>
    </lineage>
</organism>
<keyword evidence="1" id="KW-1133">Transmembrane helix</keyword>